<dbReference type="RefSeq" id="WP_316738711.1">
    <property type="nucleotide sequence ID" value="NZ_JARAKF010000006.1"/>
</dbReference>
<keyword evidence="3" id="KW-1185">Reference proteome</keyword>
<feature type="region of interest" description="Disordered" evidence="1">
    <location>
        <begin position="40"/>
        <end position="61"/>
    </location>
</feature>
<comment type="caution">
    <text evidence="2">The sequence shown here is derived from an EMBL/GenBank/DDBJ whole genome shotgun (WGS) entry which is preliminary data.</text>
</comment>
<dbReference type="Proteomes" id="UP001257627">
    <property type="component" value="Unassembled WGS sequence"/>
</dbReference>
<accession>A0ABU3V6I6</accession>
<evidence type="ECO:0000313" key="3">
    <source>
        <dbReference type="Proteomes" id="UP001257627"/>
    </source>
</evidence>
<protein>
    <submittedName>
        <fullName evidence="2">Uncharacterized protein</fullName>
    </submittedName>
</protein>
<organism evidence="2 3">
    <name type="scientific">Streptomyces mirabilis</name>
    <dbReference type="NCBI Taxonomy" id="68239"/>
    <lineage>
        <taxon>Bacteria</taxon>
        <taxon>Bacillati</taxon>
        <taxon>Actinomycetota</taxon>
        <taxon>Actinomycetes</taxon>
        <taxon>Kitasatosporales</taxon>
        <taxon>Streptomycetaceae</taxon>
        <taxon>Streptomyces</taxon>
    </lineage>
</organism>
<sequence>MDFADDDLSELPDPAYAVVTCRLVYRFVADKGAFLDPVPPCPGSGRDLPPVTELADRREETDPLKTLDITAPKTEVLTSRRSAMNCVNLDRLACFALRP</sequence>
<name>A0ABU3V6I6_9ACTN</name>
<proteinExistence type="predicted"/>
<reference evidence="2 3" key="1">
    <citation type="submission" date="2023-02" db="EMBL/GenBank/DDBJ databases">
        <authorList>
            <person name="Maleckis M."/>
        </authorList>
    </citation>
    <scope>NUCLEOTIDE SEQUENCE [LARGE SCALE GENOMIC DNA]</scope>
    <source>
        <strain evidence="2 3">P8-A2</strain>
    </source>
</reference>
<gene>
    <name evidence="2" type="ORF">PU648_58255</name>
</gene>
<evidence type="ECO:0000313" key="2">
    <source>
        <dbReference type="EMBL" id="MDU9001788.1"/>
    </source>
</evidence>
<dbReference type="EMBL" id="JARAKF010000006">
    <property type="protein sequence ID" value="MDU9001788.1"/>
    <property type="molecule type" value="Genomic_DNA"/>
</dbReference>
<evidence type="ECO:0000256" key="1">
    <source>
        <dbReference type="SAM" id="MobiDB-lite"/>
    </source>
</evidence>